<dbReference type="SMART" id="SM00105">
    <property type="entry name" value="ArfGap"/>
    <property type="match status" value="1"/>
</dbReference>
<keyword evidence="2" id="KW-0862">Zinc</keyword>
<feature type="compositionally biased region" description="Low complexity" evidence="3">
    <location>
        <begin position="203"/>
        <end position="217"/>
    </location>
</feature>
<keyword evidence="2" id="KW-0863">Zinc-finger</keyword>
<evidence type="ECO:0000313" key="7">
    <source>
        <dbReference type="EMBL" id="CAD8871940.1"/>
    </source>
</evidence>
<dbReference type="PANTHER" id="PTHR11216:SF170">
    <property type="entry name" value="DYNAMIN ASSOCIATED PROTEIN 160, ISOFORM D"/>
    <property type="match status" value="1"/>
</dbReference>
<dbReference type="GO" id="GO:0008270">
    <property type="term" value="F:zinc ion binding"/>
    <property type="evidence" value="ECO:0007669"/>
    <property type="project" value="UniProtKB-KW"/>
</dbReference>
<reference evidence="7" key="1">
    <citation type="submission" date="2021-01" db="EMBL/GenBank/DDBJ databases">
        <authorList>
            <person name="Corre E."/>
            <person name="Pelletier E."/>
            <person name="Niang G."/>
            <person name="Scheremetjew M."/>
            <person name="Finn R."/>
            <person name="Kale V."/>
            <person name="Holt S."/>
            <person name="Cochrane G."/>
            <person name="Meng A."/>
            <person name="Brown T."/>
            <person name="Cohen L."/>
        </authorList>
    </citation>
    <scope>NUCLEOTIDE SEQUENCE</scope>
</reference>
<dbReference type="CDD" id="cd00052">
    <property type="entry name" value="EH"/>
    <property type="match status" value="1"/>
</dbReference>
<evidence type="ECO:0000259" key="5">
    <source>
        <dbReference type="PROSITE" id="PS50115"/>
    </source>
</evidence>
<dbReference type="GO" id="GO:0005509">
    <property type="term" value="F:calcium ion binding"/>
    <property type="evidence" value="ECO:0007669"/>
    <property type="project" value="InterPro"/>
</dbReference>
<dbReference type="InterPro" id="IPR002048">
    <property type="entry name" value="EF_hand_dom"/>
</dbReference>
<feature type="region of interest" description="Disordered" evidence="3">
    <location>
        <begin position="139"/>
        <end position="230"/>
    </location>
</feature>
<evidence type="ECO:0000259" key="4">
    <source>
        <dbReference type="PROSITE" id="PS50031"/>
    </source>
</evidence>
<feature type="domain" description="EH" evidence="4">
    <location>
        <begin position="490"/>
        <end position="569"/>
    </location>
</feature>
<dbReference type="Gene3D" id="1.10.220.150">
    <property type="entry name" value="Arf GTPase activating protein"/>
    <property type="match status" value="1"/>
</dbReference>
<feature type="domain" description="EH" evidence="4">
    <location>
        <begin position="239"/>
        <end position="330"/>
    </location>
</feature>
<feature type="domain" description="EF-hand" evidence="6">
    <location>
        <begin position="413"/>
        <end position="448"/>
    </location>
</feature>
<name>A0A7S1B2T5_NOCSC</name>
<feature type="compositionally biased region" description="Low complexity" evidence="3">
    <location>
        <begin position="165"/>
        <end position="177"/>
    </location>
</feature>
<evidence type="ECO:0000259" key="6">
    <source>
        <dbReference type="PROSITE" id="PS50222"/>
    </source>
</evidence>
<dbReference type="Pfam" id="PF01412">
    <property type="entry name" value="ArfGap"/>
    <property type="match status" value="1"/>
</dbReference>
<dbReference type="InterPro" id="IPR038508">
    <property type="entry name" value="ArfGAP_dom_sf"/>
</dbReference>
<dbReference type="PRINTS" id="PR00405">
    <property type="entry name" value="REVINTRACTNG"/>
</dbReference>
<dbReference type="GO" id="GO:0016197">
    <property type="term" value="P:endosomal transport"/>
    <property type="evidence" value="ECO:0007669"/>
    <property type="project" value="TreeGrafter"/>
</dbReference>
<dbReference type="GO" id="GO:0006897">
    <property type="term" value="P:endocytosis"/>
    <property type="evidence" value="ECO:0007669"/>
    <property type="project" value="TreeGrafter"/>
</dbReference>
<dbReference type="PROSITE" id="PS50031">
    <property type="entry name" value="EH"/>
    <property type="match status" value="3"/>
</dbReference>
<dbReference type="GO" id="GO:0005096">
    <property type="term" value="F:GTPase activator activity"/>
    <property type="evidence" value="ECO:0007669"/>
    <property type="project" value="InterPro"/>
</dbReference>
<dbReference type="InterPro" id="IPR011992">
    <property type="entry name" value="EF-hand-dom_pair"/>
</dbReference>
<dbReference type="AlphaFoldDB" id="A0A7S1B2T5"/>
<dbReference type="CDD" id="cd08204">
    <property type="entry name" value="ArfGap"/>
    <property type="match status" value="1"/>
</dbReference>
<dbReference type="PROSITE" id="PS50222">
    <property type="entry name" value="EF_HAND_2"/>
    <property type="match status" value="2"/>
</dbReference>
<dbReference type="PANTHER" id="PTHR11216">
    <property type="entry name" value="EH DOMAIN"/>
    <property type="match status" value="1"/>
</dbReference>
<dbReference type="InterPro" id="IPR001164">
    <property type="entry name" value="ArfGAP_dom"/>
</dbReference>
<feature type="domain" description="Arf-GAP" evidence="5">
    <location>
        <begin position="3"/>
        <end position="132"/>
    </location>
</feature>
<dbReference type="PROSITE" id="PS00018">
    <property type="entry name" value="EF_HAND_1"/>
    <property type="match status" value="1"/>
</dbReference>
<keyword evidence="1" id="KW-0106">Calcium</keyword>
<dbReference type="SUPFAM" id="SSF57863">
    <property type="entry name" value="ArfGap/RecO-like zinc finger"/>
    <property type="match status" value="1"/>
</dbReference>
<dbReference type="GO" id="GO:0005737">
    <property type="term" value="C:cytoplasm"/>
    <property type="evidence" value="ECO:0007669"/>
    <property type="project" value="TreeGrafter"/>
</dbReference>
<feature type="compositionally biased region" description="Low complexity" evidence="3">
    <location>
        <begin position="139"/>
        <end position="149"/>
    </location>
</feature>
<accession>A0A7S1B2T5</accession>
<dbReference type="GO" id="GO:0005886">
    <property type="term" value="C:plasma membrane"/>
    <property type="evidence" value="ECO:0007669"/>
    <property type="project" value="TreeGrafter"/>
</dbReference>
<organism evidence="7">
    <name type="scientific">Noctiluca scintillans</name>
    <name type="common">Sea sparkle</name>
    <name type="synonym">Red tide dinoflagellate</name>
    <dbReference type="NCBI Taxonomy" id="2966"/>
    <lineage>
        <taxon>Eukaryota</taxon>
        <taxon>Sar</taxon>
        <taxon>Alveolata</taxon>
        <taxon>Dinophyceae</taxon>
        <taxon>Noctilucales</taxon>
        <taxon>Noctilucaceae</taxon>
        <taxon>Noctiluca</taxon>
    </lineage>
</organism>
<protein>
    <submittedName>
        <fullName evidence="7">Uncharacterized protein</fullName>
    </submittedName>
</protein>
<dbReference type="InterPro" id="IPR000261">
    <property type="entry name" value="EH_dom"/>
</dbReference>
<evidence type="ECO:0000256" key="1">
    <source>
        <dbReference type="ARBA" id="ARBA00022837"/>
    </source>
</evidence>
<keyword evidence="2" id="KW-0479">Metal-binding</keyword>
<feature type="domain" description="EF-hand" evidence="6">
    <location>
        <begin position="270"/>
        <end position="305"/>
    </location>
</feature>
<dbReference type="SUPFAM" id="SSF47473">
    <property type="entry name" value="EF-hand"/>
    <property type="match status" value="3"/>
</dbReference>
<dbReference type="EMBL" id="HBFQ01065231">
    <property type="protein sequence ID" value="CAD8871940.1"/>
    <property type="molecule type" value="Transcribed_RNA"/>
</dbReference>
<dbReference type="InterPro" id="IPR037278">
    <property type="entry name" value="ARFGAP/RecO"/>
</dbReference>
<dbReference type="SMART" id="SM00054">
    <property type="entry name" value="EFh"/>
    <property type="match status" value="2"/>
</dbReference>
<gene>
    <name evidence="7" type="ORF">NSCI0253_LOCUS46297</name>
</gene>
<proteinExistence type="predicted"/>
<dbReference type="Gene3D" id="1.10.238.10">
    <property type="entry name" value="EF-hand"/>
    <property type="match status" value="3"/>
</dbReference>
<dbReference type="PROSITE" id="PS50115">
    <property type="entry name" value="ARFGAP"/>
    <property type="match status" value="1"/>
</dbReference>
<dbReference type="InterPro" id="IPR018247">
    <property type="entry name" value="EF_Hand_1_Ca_BS"/>
</dbReference>
<dbReference type="Pfam" id="PF12763">
    <property type="entry name" value="EH"/>
    <property type="match status" value="2"/>
</dbReference>
<evidence type="ECO:0000256" key="3">
    <source>
        <dbReference type="SAM" id="MobiDB-lite"/>
    </source>
</evidence>
<feature type="domain" description="EH" evidence="4">
    <location>
        <begin position="380"/>
        <end position="473"/>
    </location>
</feature>
<evidence type="ECO:0000256" key="2">
    <source>
        <dbReference type="PROSITE-ProRule" id="PRU00288"/>
    </source>
</evidence>
<feature type="compositionally biased region" description="Basic and acidic residues" evidence="3">
    <location>
        <begin position="152"/>
        <end position="161"/>
    </location>
</feature>
<dbReference type="SMART" id="SM00027">
    <property type="entry name" value="EH"/>
    <property type="match status" value="3"/>
</dbReference>
<sequence>MPGAPAELLRRPDNRACADCGRDVAWASVNLGVFVCSTCASVHRTLGAQLSKIKSVKLDEWRPEWVRVCSAIGNANAQAYYEHNVPPGVKYKVPLQVIDDPAETEKLEAWINMKYVERRFAPGSVEPWQALKRNMAEQAQAAGSLASQSPHLEGRSRRKPDAGTSPPSLSRASLPAEPSFPPMRDSGDLMQWASDVSPGLSNASPQAQSSSPQASSTPAPPASGAVEPASSPWVVKRSECDQYRAIFQQVTSNEFVEPTVVRAVLMPSGLPVEELSLVWRMSDMDADGKLSLAEFLCAMTLVARRRQGIALPTSPPKELLTSLLVETGTRADTQFRTTSSSTVPTPAFTPRESLPVSTAAVSTVAPDAAPTIRWKPSAEELVRYRALFGSLDTAKSGYVSQAQAQPLMSSSGLPAHDLAHIWKISDVDQDSRLTVSEFLCVLAISAKRRCGASLPETLPAELQELVGPPPQQKPVIEHDTHAQWTVSSAELDMYRTIFTNIDSAGVGAIRRAEVQAVLETSQLSQLDLDRVWDLIGATDLRLREFACALALTARRRQGLALPKEVPPELARQVQQLTAA</sequence>